<evidence type="ECO:0000259" key="1">
    <source>
        <dbReference type="Pfam" id="PF01712"/>
    </source>
</evidence>
<dbReference type="InterPro" id="IPR031314">
    <property type="entry name" value="DNK_dom"/>
</dbReference>
<dbReference type="InterPro" id="IPR027417">
    <property type="entry name" value="P-loop_NTPase"/>
</dbReference>
<dbReference type="Gene3D" id="3.40.50.300">
    <property type="entry name" value="P-loop containing nucleotide triphosphate hydrolases"/>
    <property type="match status" value="1"/>
</dbReference>
<dbReference type="EC" id="2.7.1.-" evidence="2"/>
<dbReference type="PANTHER" id="PTHR10513">
    <property type="entry name" value="DEOXYNUCLEOSIDE KINASE"/>
    <property type="match status" value="1"/>
</dbReference>
<keyword evidence="3" id="KW-1185">Reference proteome</keyword>
<dbReference type="RefSeq" id="WP_095042333.1">
    <property type="nucleotide sequence ID" value="NZ_LN890655.1"/>
</dbReference>
<dbReference type="SUPFAM" id="SSF101386">
    <property type="entry name" value="all-alpha NTP pyrophosphatases"/>
    <property type="match status" value="1"/>
</dbReference>
<feature type="domain" description="Deoxynucleoside kinase" evidence="1">
    <location>
        <begin position="6"/>
        <end position="197"/>
    </location>
</feature>
<dbReference type="SUPFAM" id="SSF52540">
    <property type="entry name" value="P-loop containing nucleoside triphosphate hydrolases"/>
    <property type="match status" value="1"/>
</dbReference>
<proteinExistence type="predicted"/>
<organism evidence="2 3">
    <name type="scientific">Candidatus Promineifilum breve</name>
    <dbReference type="NCBI Taxonomy" id="1806508"/>
    <lineage>
        <taxon>Bacteria</taxon>
        <taxon>Bacillati</taxon>
        <taxon>Chloroflexota</taxon>
        <taxon>Ardenticatenia</taxon>
        <taxon>Candidatus Promineifilales</taxon>
        <taxon>Candidatus Promineifilaceae</taxon>
        <taxon>Candidatus Promineifilum</taxon>
    </lineage>
</organism>
<dbReference type="InterPro" id="IPR050566">
    <property type="entry name" value="Deoxyribonucleoside_kinase"/>
</dbReference>
<dbReference type="AlphaFoldDB" id="A0A170PES8"/>
<protein>
    <submittedName>
        <fullName evidence="2">Deoxynucleoside kinase (Modular protein)</fullName>
        <ecNumber evidence="2">2.7.1.-</ecNumber>
    </submittedName>
</protein>
<evidence type="ECO:0000313" key="2">
    <source>
        <dbReference type="EMBL" id="CUS02757.2"/>
    </source>
</evidence>
<evidence type="ECO:0000313" key="3">
    <source>
        <dbReference type="Proteomes" id="UP000215027"/>
    </source>
</evidence>
<gene>
    <name evidence="2" type="ORF">CFX0092_A0879</name>
</gene>
<reference evidence="2" key="1">
    <citation type="submission" date="2016-01" db="EMBL/GenBank/DDBJ databases">
        <authorList>
            <person name="Mcilroy J.S."/>
            <person name="Karst M S."/>
            <person name="Albertsen M."/>
        </authorList>
    </citation>
    <scope>NUCLEOTIDE SEQUENCE</scope>
    <source>
        <strain evidence="2">Cfx-K</strain>
    </source>
</reference>
<dbReference type="Gene3D" id="1.10.287.1080">
    <property type="entry name" value="MazG-like"/>
    <property type="match status" value="1"/>
</dbReference>
<dbReference type="OrthoDB" id="9774907at2"/>
<dbReference type="KEGG" id="pbf:CFX0092_A0879"/>
<keyword evidence="2" id="KW-0808">Transferase</keyword>
<dbReference type="Pfam" id="PF01712">
    <property type="entry name" value="dNK"/>
    <property type="match status" value="1"/>
</dbReference>
<keyword evidence="2" id="KW-0418">Kinase</keyword>
<dbReference type="CDD" id="cd01673">
    <property type="entry name" value="dNK"/>
    <property type="match status" value="1"/>
</dbReference>
<sequence>MTNKYIAIEGVIGVGKTTLARLLQPRYDAAILLEVVEDNPFLSKFYQDRERYAFQTQIFFLLSRYHQQYQAVPAALRRGNLISDYTFAKDELFAWLNLKDDELAMYGRVHAALGEKIPRPDLIVYLRADHDVLMRRIALRDRPFERDMDPGYIREVSAAYDAWLSRLNDMPVLTIDTNDLDYLSRPADMERIIHLIADGVANAAPQPAGPVDSRLQTLQQGRLAAFQQFHRELDSLKGFEGDLFFNYLLLMEEIGELSTDLVRVWTESKRRLVDGRGPAETLEEAIEMNRPDLRNDLADLLAFILKLANYTGIDLEQAYMEKMRLNLGRTWPAERGAAEPAGHEG</sequence>
<dbReference type="GO" id="GO:0005737">
    <property type="term" value="C:cytoplasm"/>
    <property type="evidence" value="ECO:0007669"/>
    <property type="project" value="TreeGrafter"/>
</dbReference>
<dbReference type="Proteomes" id="UP000215027">
    <property type="component" value="Chromosome I"/>
</dbReference>
<dbReference type="GO" id="GO:0019136">
    <property type="term" value="F:deoxynucleoside kinase activity"/>
    <property type="evidence" value="ECO:0007669"/>
    <property type="project" value="TreeGrafter"/>
</dbReference>
<dbReference type="EMBL" id="LN890655">
    <property type="protein sequence ID" value="CUS02757.2"/>
    <property type="molecule type" value="Genomic_DNA"/>
</dbReference>
<name>A0A170PES8_9CHLR</name>
<dbReference type="PANTHER" id="PTHR10513:SF46">
    <property type="entry name" value="DEOXYGUANOSINE KINASE"/>
    <property type="match status" value="1"/>
</dbReference>
<accession>A0A170PES8</accession>